<accession>A0ABW0P2H1</accession>
<sequence length="239" mass="25664">MVDTGATRRVAVAQGLMTVEGGSDRYVQGLGRPLRLVATGLRPIGGFILRDGQIEDAMRLEGRAEPDVDRLMRVGHPGEATSLGLTIRPVAALGEARALIVLSFDDGADRPEEGFRAEIFTPLAVFDALSSAVRDGRAQRLSIAAMTSLWVRESERDAPAGLPVSWHLGLDAEGRASEPARGLVESLEWQPTGVNPVTAPAAIDEEPEETTTDLLARIDWSLKQIALVLLFLLIVVALK</sequence>
<keyword evidence="1" id="KW-1133">Transmembrane helix</keyword>
<gene>
    <name evidence="2" type="ORF">ACFPN9_16825</name>
</gene>
<feature type="transmembrane region" description="Helical" evidence="1">
    <location>
        <begin position="220"/>
        <end position="238"/>
    </location>
</feature>
<organism evidence="2 3">
    <name type="scientific">Bosea massiliensis</name>
    <dbReference type="NCBI Taxonomy" id="151419"/>
    <lineage>
        <taxon>Bacteria</taxon>
        <taxon>Pseudomonadati</taxon>
        <taxon>Pseudomonadota</taxon>
        <taxon>Alphaproteobacteria</taxon>
        <taxon>Hyphomicrobiales</taxon>
        <taxon>Boseaceae</taxon>
        <taxon>Bosea</taxon>
    </lineage>
</organism>
<evidence type="ECO:0000256" key="1">
    <source>
        <dbReference type="SAM" id="Phobius"/>
    </source>
</evidence>
<keyword evidence="1" id="KW-0812">Transmembrane</keyword>
<dbReference type="Proteomes" id="UP001596060">
    <property type="component" value="Unassembled WGS sequence"/>
</dbReference>
<proteinExistence type="predicted"/>
<comment type="caution">
    <text evidence="2">The sequence shown here is derived from an EMBL/GenBank/DDBJ whole genome shotgun (WGS) entry which is preliminary data.</text>
</comment>
<keyword evidence="1" id="KW-0472">Membrane</keyword>
<name>A0ABW0P2H1_9HYPH</name>
<evidence type="ECO:0000313" key="3">
    <source>
        <dbReference type="Proteomes" id="UP001596060"/>
    </source>
</evidence>
<dbReference type="EMBL" id="JBHSLU010000051">
    <property type="protein sequence ID" value="MFC5506916.1"/>
    <property type="molecule type" value="Genomic_DNA"/>
</dbReference>
<evidence type="ECO:0000313" key="2">
    <source>
        <dbReference type="EMBL" id="MFC5506916.1"/>
    </source>
</evidence>
<reference evidence="3" key="1">
    <citation type="journal article" date="2019" name="Int. J. Syst. Evol. Microbiol.">
        <title>The Global Catalogue of Microorganisms (GCM) 10K type strain sequencing project: providing services to taxonomists for standard genome sequencing and annotation.</title>
        <authorList>
            <consortium name="The Broad Institute Genomics Platform"/>
            <consortium name="The Broad Institute Genome Sequencing Center for Infectious Disease"/>
            <person name="Wu L."/>
            <person name="Ma J."/>
        </authorList>
    </citation>
    <scope>NUCLEOTIDE SEQUENCE [LARGE SCALE GENOMIC DNA]</scope>
    <source>
        <strain evidence="3">CCUG 43117</strain>
    </source>
</reference>
<protein>
    <submittedName>
        <fullName evidence="2">Uncharacterized protein</fullName>
    </submittedName>
</protein>
<keyword evidence="3" id="KW-1185">Reference proteome</keyword>
<dbReference type="RefSeq" id="WP_377817265.1">
    <property type="nucleotide sequence ID" value="NZ_JBHSLU010000051.1"/>
</dbReference>